<dbReference type="EMBL" id="CM037627">
    <property type="protein sequence ID" value="KAH7989884.1"/>
    <property type="molecule type" value="Genomic_DNA"/>
</dbReference>
<sequence length="205" mass="22667">MVPEEVVVEFDPRVIILVGRMGSCCTRWANHADLRGPARQWGRAGLQRLLKRAAELLVVITCPSRAFPNQLVLLHAAHSFSNLALSVRQAFSRSAGFTPNCQSLAKCLAGLCCSRPIGSIDTRHLIGYRTPDLTSRHLADTAPGQLVAPLIHLPWSWRKAMLRLSRGLEPPGRWTLTPYDAGREETKALFGATSYLLIFRDSADL</sequence>
<dbReference type="Proteomes" id="UP000827872">
    <property type="component" value="Linkage Group LG14"/>
</dbReference>
<evidence type="ECO:0000313" key="2">
    <source>
        <dbReference type="Proteomes" id="UP000827872"/>
    </source>
</evidence>
<protein>
    <submittedName>
        <fullName evidence="1">Uncharacterized protein</fullName>
    </submittedName>
</protein>
<gene>
    <name evidence="1" type="ORF">K3G42_015863</name>
</gene>
<comment type="caution">
    <text evidence="1">The sequence shown here is derived from an EMBL/GenBank/DDBJ whole genome shotgun (WGS) entry which is preliminary data.</text>
</comment>
<keyword evidence="2" id="KW-1185">Reference proteome</keyword>
<accession>A0ACB8EC57</accession>
<proteinExistence type="predicted"/>
<organism evidence="1 2">
    <name type="scientific">Sphaerodactylus townsendi</name>
    <dbReference type="NCBI Taxonomy" id="933632"/>
    <lineage>
        <taxon>Eukaryota</taxon>
        <taxon>Metazoa</taxon>
        <taxon>Chordata</taxon>
        <taxon>Craniata</taxon>
        <taxon>Vertebrata</taxon>
        <taxon>Euteleostomi</taxon>
        <taxon>Lepidosauria</taxon>
        <taxon>Squamata</taxon>
        <taxon>Bifurcata</taxon>
        <taxon>Gekkota</taxon>
        <taxon>Sphaerodactylidae</taxon>
        <taxon>Sphaerodactylus</taxon>
    </lineage>
</organism>
<reference evidence="1" key="1">
    <citation type="submission" date="2021-08" db="EMBL/GenBank/DDBJ databases">
        <title>The first chromosome-level gecko genome reveals the dynamic sex chromosomes of Neotropical dwarf geckos (Sphaerodactylidae: Sphaerodactylus).</title>
        <authorList>
            <person name="Pinto B.J."/>
            <person name="Keating S.E."/>
            <person name="Gamble T."/>
        </authorList>
    </citation>
    <scope>NUCLEOTIDE SEQUENCE</scope>
    <source>
        <strain evidence="1">TG3544</strain>
    </source>
</reference>
<evidence type="ECO:0000313" key="1">
    <source>
        <dbReference type="EMBL" id="KAH7989884.1"/>
    </source>
</evidence>
<name>A0ACB8EC57_9SAUR</name>